<dbReference type="Proteomes" id="UP001160148">
    <property type="component" value="Unassembled WGS sequence"/>
</dbReference>
<name>A0AAV0W2X9_9HEMI</name>
<evidence type="ECO:0000313" key="3">
    <source>
        <dbReference type="Proteomes" id="UP001160148"/>
    </source>
</evidence>
<gene>
    <name evidence="2" type="ORF">MEUPH1_LOCUS6674</name>
</gene>
<dbReference type="EMBL" id="CARXXK010000001">
    <property type="protein sequence ID" value="CAI6350183.1"/>
    <property type="molecule type" value="Genomic_DNA"/>
</dbReference>
<dbReference type="AlphaFoldDB" id="A0AAV0W2X9"/>
<comment type="caution">
    <text evidence="2">The sequence shown here is derived from an EMBL/GenBank/DDBJ whole genome shotgun (WGS) entry which is preliminary data.</text>
</comment>
<organism evidence="2 3">
    <name type="scientific">Macrosiphum euphorbiae</name>
    <name type="common">potato aphid</name>
    <dbReference type="NCBI Taxonomy" id="13131"/>
    <lineage>
        <taxon>Eukaryota</taxon>
        <taxon>Metazoa</taxon>
        <taxon>Ecdysozoa</taxon>
        <taxon>Arthropoda</taxon>
        <taxon>Hexapoda</taxon>
        <taxon>Insecta</taxon>
        <taxon>Pterygota</taxon>
        <taxon>Neoptera</taxon>
        <taxon>Paraneoptera</taxon>
        <taxon>Hemiptera</taxon>
        <taxon>Sternorrhyncha</taxon>
        <taxon>Aphidomorpha</taxon>
        <taxon>Aphidoidea</taxon>
        <taxon>Aphididae</taxon>
        <taxon>Macrosiphini</taxon>
        <taxon>Macrosiphum</taxon>
    </lineage>
</organism>
<evidence type="ECO:0000313" key="2">
    <source>
        <dbReference type="EMBL" id="CAI6350183.1"/>
    </source>
</evidence>
<reference evidence="2 3" key="1">
    <citation type="submission" date="2023-01" db="EMBL/GenBank/DDBJ databases">
        <authorList>
            <person name="Whitehead M."/>
        </authorList>
    </citation>
    <scope>NUCLEOTIDE SEQUENCE [LARGE SCALE GENOMIC DNA]</scope>
</reference>
<protein>
    <submittedName>
        <fullName evidence="2">Uncharacterized protein</fullName>
    </submittedName>
</protein>
<keyword evidence="3" id="KW-1185">Reference proteome</keyword>
<sequence>MNTSHHTQSRSMEKSAKKIMPKNKSEQLYYALLSPTTLSAFRPLTLTYFGTFSEPLPNSISTSTLSHFHPRGPSKFWWQAFQISNLKTK</sequence>
<evidence type="ECO:0000256" key="1">
    <source>
        <dbReference type="SAM" id="MobiDB-lite"/>
    </source>
</evidence>
<accession>A0AAV0W2X9</accession>
<feature type="compositionally biased region" description="Polar residues" evidence="1">
    <location>
        <begin position="1"/>
        <end position="10"/>
    </location>
</feature>
<feature type="region of interest" description="Disordered" evidence="1">
    <location>
        <begin position="1"/>
        <end position="20"/>
    </location>
</feature>
<proteinExistence type="predicted"/>